<gene>
    <name evidence="7" type="ORF">BGW38_004941</name>
</gene>
<comment type="similarity">
    <text evidence="1">Belongs to the paxM FAD-dependent monooxygenase family.</text>
</comment>
<proteinExistence type="inferred from homology"/>
<dbReference type="PANTHER" id="PTHR47356">
    <property type="entry name" value="FAD-DEPENDENT MONOOXYGENASE ASQG-RELATED"/>
    <property type="match status" value="1"/>
</dbReference>
<keyword evidence="8" id="KW-1185">Reference proteome</keyword>
<dbReference type="Pfam" id="PF01494">
    <property type="entry name" value="FAD_binding_3"/>
    <property type="match status" value="1"/>
</dbReference>
<feature type="domain" description="FAD-binding" evidence="6">
    <location>
        <begin position="5"/>
        <end position="381"/>
    </location>
</feature>
<feature type="region of interest" description="Disordered" evidence="5">
    <location>
        <begin position="442"/>
        <end position="472"/>
    </location>
</feature>
<evidence type="ECO:0000256" key="1">
    <source>
        <dbReference type="ARBA" id="ARBA00007992"/>
    </source>
</evidence>
<evidence type="ECO:0000256" key="5">
    <source>
        <dbReference type="SAM" id="MobiDB-lite"/>
    </source>
</evidence>
<evidence type="ECO:0000256" key="4">
    <source>
        <dbReference type="ARBA" id="ARBA00023002"/>
    </source>
</evidence>
<dbReference type="Gene3D" id="3.50.50.60">
    <property type="entry name" value="FAD/NAD(P)-binding domain"/>
    <property type="match status" value="1"/>
</dbReference>
<accession>A0A9P6G106</accession>
<reference evidence="7" key="1">
    <citation type="journal article" date="2020" name="Fungal Divers.">
        <title>Resolving the Mortierellaceae phylogeny through synthesis of multi-gene phylogenetics and phylogenomics.</title>
        <authorList>
            <person name="Vandepol N."/>
            <person name="Liber J."/>
            <person name="Desiro A."/>
            <person name="Na H."/>
            <person name="Kennedy M."/>
            <person name="Barry K."/>
            <person name="Grigoriev I.V."/>
            <person name="Miller A.N."/>
            <person name="O'Donnell K."/>
            <person name="Stajich J.E."/>
            <person name="Bonito G."/>
        </authorList>
    </citation>
    <scope>NUCLEOTIDE SEQUENCE</scope>
    <source>
        <strain evidence="7">KOD1015</strain>
    </source>
</reference>
<dbReference type="EMBL" id="JAABOA010000314">
    <property type="protein sequence ID" value="KAF9584851.1"/>
    <property type="molecule type" value="Genomic_DNA"/>
</dbReference>
<evidence type="ECO:0000259" key="6">
    <source>
        <dbReference type="Pfam" id="PF01494"/>
    </source>
</evidence>
<dbReference type="Proteomes" id="UP000780801">
    <property type="component" value="Unassembled WGS sequence"/>
</dbReference>
<keyword evidence="2" id="KW-0285">Flavoprotein</keyword>
<feature type="compositionally biased region" description="Basic and acidic residues" evidence="5">
    <location>
        <begin position="459"/>
        <end position="472"/>
    </location>
</feature>
<comment type="caution">
    <text evidence="7">The sequence shown here is derived from an EMBL/GenBank/DDBJ whole genome shotgun (WGS) entry which is preliminary data.</text>
</comment>
<sequence>MASNIKVLIVGAGIGGLTLGILLERANINYEILEKHSHHSTVGSAICLVPSVQPLFRQLGILEEIQRLSKPFGSMAFRDDKLECIGTYSSRTPLDIKERYGEYCLIIARRDFCGILSAHVPQSKIHYNKRVLEIRQNVGEVIVQCSDRSTHHCDILVGADGAYSAVRQCLHQELSARGLLPKQDLMPMGYQYDCLVGVTEPLDPHLIPSLTDKFSDFQTVLSKDSTCSYWCIPLTENRISWMVVKYHDRGKKYAEEQIFKISDWGTDAAEAMSYEYRQLKTIYGCELGYLFDKTSKESMAKVMLEEKYYKTWYSGRVVLTGDACHKVVPFGGQGANQSILDMLTLANLLVELQDNTVPEIEQVFAAYFKERASIGRSIVQMSSRLGHIMNRKSWLNDIVRKVALRIQPRWISQIVNDRMSYDRPQATFLPFVEIGGVYRPRPQTRSSYDPATRSFTRRSSVDTEGEMRIQTI</sequence>
<keyword evidence="4" id="KW-0560">Oxidoreductase</keyword>
<name>A0A9P6G106_9FUNG</name>
<dbReference type="InterPro" id="IPR036188">
    <property type="entry name" value="FAD/NAD-bd_sf"/>
</dbReference>
<protein>
    <recommendedName>
        <fullName evidence="6">FAD-binding domain-containing protein</fullName>
    </recommendedName>
</protein>
<dbReference type="AlphaFoldDB" id="A0A9P6G106"/>
<evidence type="ECO:0000313" key="8">
    <source>
        <dbReference type="Proteomes" id="UP000780801"/>
    </source>
</evidence>
<dbReference type="OrthoDB" id="655030at2759"/>
<dbReference type="SUPFAM" id="SSF51905">
    <property type="entry name" value="FAD/NAD(P)-binding domain"/>
    <property type="match status" value="1"/>
</dbReference>
<dbReference type="GO" id="GO:0004497">
    <property type="term" value="F:monooxygenase activity"/>
    <property type="evidence" value="ECO:0007669"/>
    <property type="project" value="InterPro"/>
</dbReference>
<keyword evidence="3" id="KW-0274">FAD</keyword>
<dbReference type="InterPro" id="IPR050562">
    <property type="entry name" value="FAD_mOase_fung"/>
</dbReference>
<feature type="compositionally biased region" description="Polar residues" evidence="5">
    <location>
        <begin position="443"/>
        <end position="458"/>
    </location>
</feature>
<dbReference type="InterPro" id="IPR002938">
    <property type="entry name" value="FAD-bd"/>
</dbReference>
<dbReference type="GO" id="GO:0071949">
    <property type="term" value="F:FAD binding"/>
    <property type="evidence" value="ECO:0007669"/>
    <property type="project" value="InterPro"/>
</dbReference>
<evidence type="ECO:0000313" key="7">
    <source>
        <dbReference type="EMBL" id="KAF9584851.1"/>
    </source>
</evidence>
<organism evidence="7 8">
    <name type="scientific">Lunasporangiospora selenospora</name>
    <dbReference type="NCBI Taxonomy" id="979761"/>
    <lineage>
        <taxon>Eukaryota</taxon>
        <taxon>Fungi</taxon>
        <taxon>Fungi incertae sedis</taxon>
        <taxon>Mucoromycota</taxon>
        <taxon>Mortierellomycotina</taxon>
        <taxon>Mortierellomycetes</taxon>
        <taxon>Mortierellales</taxon>
        <taxon>Mortierellaceae</taxon>
        <taxon>Lunasporangiospora</taxon>
    </lineage>
</organism>
<dbReference type="PANTHER" id="PTHR47356:SF2">
    <property type="entry name" value="FAD-BINDING DOMAIN-CONTAINING PROTEIN-RELATED"/>
    <property type="match status" value="1"/>
</dbReference>
<evidence type="ECO:0000256" key="3">
    <source>
        <dbReference type="ARBA" id="ARBA00022827"/>
    </source>
</evidence>
<evidence type="ECO:0000256" key="2">
    <source>
        <dbReference type="ARBA" id="ARBA00022630"/>
    </source>
</evidence>
<dbReference type="PRINTS" id="PR00420">
    <property type="entry name" value="RNGMNOXGNASE"/>
</dbReference>